<evidence type="ECO:0000259" key="2">
    <source>
        <dbReference type="Pfam" id="PF23436"/>
    </source>
</evidence>
<dbReference type="GO" id="GO:0005096">
    <property type="term" value="F:GTPase activator activity"/>
    <property type="evidence" value="ECO:0007669"/>
    <property type="project" value="TreeGrafter"/>
</dbReference>
<sequence length="234" mass="27147">ARALLLNYPRRRHSKLLVQIMYDYGVRKMFTAGFEGLQLRFYQLDALLKQHCPEVFSHFKRLGCEPHMYASPMVSNVVHFQVPLTAVNRVMDVVPIDRGRRRPGESGPQSESISTKRLDKLSKEFQAEQEAGKERTRDYRSDCMRLQEENDCLARELLHSQTQNRMQQDLLEDKLDVVQTELLLTKQMLTEKDDEALKLAENNARLKDMVRESSRLTATNGPELLTSINRLLVD</sequence>
<dbReference type="WBParaSite" id="maker-unitig_40029-snap-gene-0.2-mRNA-1">
    <property type="protein sequence ID" value="maker-unitig_40029-snap-gene-0.2-mRNA-1"/>
    <property type="gene ID" value="maker-unitig_40029-snap-gene-0.2"/>
</dbReference>
<dbReference type="InterPro" id="IPR035969">
    <property type="entry name" value="Rab-GAP_TBC_sf"/>
</dbReference>
<dbReference type="AlphaFoldDB" id="A0A1I8FMM2"/>
<feature type="region of interest" description="Disordered" evidence="1">
    <location>
        <begin position="97"/>
        <end position="119"/>
    </location>
</feature>
<dbReference type="Proteomes" id="UP000095280">
    <property type="component" value="Unplaced"/>
</dbReference>
<accession>A0A1I8FMM2</accession>
<dbReference type="GO" id="GO:0031267">
    <property type="term" value="F:small GTPase binding"/>
    <property type="evidence" value="ECO:0007669"/>
    <property type="project" value="TreeGrafter"/>
</dbReference>
<reference evidence="4" key="1">
    <citation type="submission" date="2016-11" db="UniProtKB">
        <authorList>
            <consortium name="WormBaseParasite"/>
        </authorList>
    </citation>
    <scope>IDENTIFICATION</scope>
</reference>
<dbReference type="PANTHER" id="PTHR47219">
    <property type="entry name" value="RAB GTPASE-ACTIVATING PROTEIN 1-LIKE"/>
    <property type="match status" value="1"/>
</dbReference>
<dbReference type="PANTHER" id="PTHR47219:SF9">
    <property type="entry name" value="GTPASE ACTIVATING PROTEIN AND CENTROSOME-ASSOCIATED, ISOFORM B"/>
    <property type="match status" value="1"/>
</dbReference>
<evidence type="ECO:0000313" key="3">
    <source>
        <dbReference type="Proteomes" id="UP000095280"/>
    </source>
</evidence>
<feature type="domain" description="Rab-GAP TBC" evidence="2">
    <location>
        <begin position="2"/>
        <end position="96"/>
    </location>
</feature>
<dbReference type="Pfam" id="PF23436">
    <property type="entry name" value="RabGap-TBC_2"/>
    <property type="match status" value="1"/>
</dbReference>
<organism evidence="3 4">
    <name type="scientific">Macrostomum lignano</name>
    <dbReference type="NCBI Taxonomy" id="282301"/>
    <lineage>
        <taxon>Eukaryota</taxon>
        <taxon>Metazoa</taxon>
        <taxon>Spiralia</taxon>
        <taxon>Lophotrochozoa</taxon>
        <taxon>Platyhelminthes</taxon>
        <taxon>Rhabditophora</taxon>
        <taxon>Macrostomorpha</taxon>
        <taxon>Macrostomida</taxon>
        <taxon>Macrostomidae</taxon>
        <taxon>Macrostomum</taxon>
    </lineage>
</organism>
<dbReference type="Gene3D" id="1.10.472.80">
    <property type="entry name" value="Ypt/Rab-GAP domain of gyp1p, domain 3"/>
    <property type="match status" value="1"/>
</dbReference>
<keyword evidence="3" id="KW-1185">Reference proteome</keyword>
<dbReference type="SUPFAM" id="SSF47923">
    <property type="entry name" value="Ypt/Rab-GAP domain of gyp1p"/>
    <property type="match status" value="1"/>
</dbReference>
<name>A0A1I8FMM2_9PLAT</name>
<dbReference type="InterPro" id="IPR050302">
    <property type="entry name" value="Rab_GAP_TBC_domain"/>
</dbReference>
<proteinExistence type="predicted"/>
<evidence type="ECO:0000313" key="4">
    <source>
        <dbReference type="WBParaSite" id="maker-unitig_40029-snap-gene-0.2-mRNA-1"/>
    </source>
</evidence>
<evidence type="ECO:0000256" key="1">
    <source>
        <dbReference type="SAM" id="MobiDB-lite"/>
    </source>
</evidence>
<protein>
    <submittedName>
        <fullName evidence="4">Rab-GAP TBC domain-containing protein</fullName>
    </submittedName>
</protein>
<dbReference type="InterPro" id="IPR000195">
    <property type="entry name" value="Rab-GAP-TBC_dom"/>
</dbReference>